<protein>
    <submittedName>
        <fullName evidence="1">Uncharacterized protein</fullName>
    </submittedName>
</protein>
<gene>
    <name evidence="1" type="ORF">Pmgp_02239</name>
</gene>
<keyword evidence="2" id="KW-1185">Reference proteome</keyword>
<organism evidence="1 2">
    <name type="scientific">Pelotomaculum propionicicum</name>
    <dbReference type="NCBI Taxonomy" id="258475"/>
    <lineage>
        <taxon>Bacteria</taxon>
        <taxon>Bacillati</taxon>
        <taxon>Bacillota</taxon>
        <taxon>Clostridia</taxon>
        <taxon>Eubacteriales</taxon>
        <taxon>Desulfotomaculaceae</taxon>
        <taxon>Pelotomaculum</taxon>
    </lineage>
</organism>
<proteinExistence type="predicted"/>
<reference evidence="1 2" key="1">
    <citation type="journal article" date="2018" name="Environ. Microbiol.">
        <title>Novel energy conservation strategies and behaviour of Pelotomaculum schinkii driving syntrophic propionate catabolism.</title>
        <authorList>
            <person name="Hidalgo-Ahumada C.A.P."/>
            <person name="Nobu M.K."/>
            <person name="Narihiro T."/>
            <person name="Tamaki H."/>
            <person name="Liu W.T."/>
            <person name="Kamagata Y."/>
            <person name="Stams A.J.M."/>
            <person name="Imachi H."/>
            <person name="Sousa D.Z."/>
        </authorList>
    </citation>
    <scope>NUCLEOTIDE SEQUENCE [LARGE SCALE GENOMIC DNA]</scope>
    <source>
        <strain evidence="1 2">MGP</strain>
    </source>
</reference>
<dbReference type="AlphaFoldDB" id="A0A4Y7RPN1"/>
<evidence type="ECO:0000313" key="1">
    <source>
        <dbReference type="EMBL" id="TEB10659.1"/>
    </source>
</evidence>
<accession>A0A4Y7RPN1</accession>
<name>A0A4Y7RPN1_9FIRM</name>
<comment type="caution">
    <text evidence="1">The sequence shown here is derived from an EMBL/GenBank/DDBJ whole genome shotgun (WGS) entry which is preliminary data.</text>
</comment>
<dbReference type="Proteomes" id="UP000297597">
    <property type="component" value="Unassembled WGS sequence"/>
</dbReference>
<sequence length="147" mass="17426">MNPQEWKEVEKSLENFWSPVSLKCDGYEVTFVLRRISQMKNGIVVFVNGVFELRWLLEDCEERRRFLCPMEIYVYSKKQREGLKKFSKKLRKSVGLPDPDTKHTYYRFYWTSFISLKKHLIKNNKSIELVRGGQDDGSQKEQAVHGG</sequence>
<dbReference type="OrthoDB" id="6165634at2"/>
<dbReference type="EMBL" id="QFFZ01000023">
    <property type="protein sequence ID" value="TEB10659.1"/>
    <property type="molecule type" value="Genomic_DNA"/>
</dbReference>
<dbReference type="RefSeq" id="WP_134214068.1">
    <property type="nucleotide sequence ID" value="NZ_QFFZ01000023.1"/>
</dbReference>
<evidence type="ECO:0000313" key="2">
    <source>
        <dbReference type="Proteomes" id="UP000297597"/>
    </source>
</evidence>